<dbReference type="RefSeq" id="WP_188769600.1">
    <property type="nucleotide sequence ID" value="NZ_BMHK01000006.1"/>
</dbReference>
<reference evidence="1" key="2">
    <citation type="submission" date="2020-09" db="EMBL/GenBank/DDBJ databases">
        <authorList>
            <person name="Sun Q."/>
            <person name="Zhou Y."/>
        </authorList>
    </citation>
    <scope>NUCLEOTIDE SEQUENCE</scope>
    <source>
        <strain evidence="1">CGMCC 1.15095</strain>
    </source>
</reference>
<gene>
    <name evidence="1" type="ORF">GCM10011494_12540</name>
</gene>
<evidence type="ECO:0000313" key="2">
    <source>
        <dbReference type="Proteomes" id="UP000608154"/>
    </source>
</evidence>
<dbReference type="AlphaFoldDB" id="A0A916X5A2"/>
<sequence length="149" mass="16617">MATTASQQAPASGTWTDRAAVTGEYALKVLAYTDCIKRTVEKAKEPGFNESGWDEVAAMLDTARFRRVGNDKADMGWEVYRGLLMQWGTTTDFWAEFHRISQVGSRVFLELTEHNTPRGGAESVVNSCTVYQFDEGGKLVQLGIYLQHD</sequence>
<evidence type="ECO:0008006" key="3">
    <source>
        <dbReference type="Google" id="ProtNLM"/>
    </source>
</evidence>
<keyword evidence="2" id="KW-1185">Reference proteome</keyword>
<evidence type="ECO:0000313" key="1">
    <source>
        <dbReference type="EMBL" id="GGB95537.1"/>
    </source>
</evidence>
<name>A0A916X5A2_9SPHN</name>
<comment type="caution">
    <text evidence="1">The sequence shown here is derived from an EMBL/GenBank/DDBJ whole genome shotgun (WGS) entry which is preliminary data.</text>
</comment>
<reference evidence="1" key="1">
    <citation type="journal article" date="2014" name="Int. J. Syst. Evol. Microbiol.">
        <title>Complete genome sequence of Corynebacterium casei LMG S-19264T (=DSM 44701T), isolated from a smear-ripened cheese.</title>
        <authorList>
            <consortium name="US DOE Joint Genome Institute (JGI-PGF)"/>
            <person name="Walter F."/>
            <person name="Albersmeier A."/>
            <person name="Kalinowski J."/>
            <person name="Ruckert C."/>
        </authorList>
    </citation>
    <scope>NUCLEOTIDE SEQUENCE</scope>
    <source>
        <strain evidence="1">CGMCC 1.15095</strain>
    </source>
</reference>
<proteinExistence type="predicted"/>
<dbReference type="SUPFAM" id="SSF54427">
    <property type="entry name" value="NTF2-like"/>
    <property type="match status" value="1"/>
</dbReference>
<dbReference type="InterPro" id="IPR032710">
    <property type="entry name" value="NTF2-like_dom_sf"/>
</dbReference>
<dbReference type="Gene3D" id="3.10.450.50">
    <property type="match status" value="1"/>
</dbReference>
<organism evidence="1 2">
    <name type="scientific">Novosphingobium endophyticum</name>
    <dbReference type="NCBI Taxonomy" id="1955250"/>
    <lineage>
        <taxon>Bacteria</taxon>
        <taxon>Pseudomonadati</taxon>
        <taxon>Pseudomonadota</taxon>
        <taxon>Alphaproteobacteria</taxon>
        <taxon>Sphingomonadales</taxon>
        <taxon>Sphingomonadaceae</taxon>
        <taxon>Novosphingobium</taxon>
    </lineage>
</organism>
<dbReference type="EMBL" id="BMHK01000006">
    <property type="protein sequence ID" value="GGB95537.1"/>
    <property type="molecule type" value="Genomic_DNA"/>
</dbReference>
<accession>A0A916X5A2</accession>
<protein>
    <recommendedName>
        <fullName evidence="3">SnoaL-like domain-containing protein</fullName>
    </recommendedName>
</protein>
<dbReference type="Proteomes" id="UP000608154">
    <property type="component" value="Unassembled WGS sequence"/>
</dbReference>